<comment type="function">
    <text evidence="7">Oxidative deamination of D-amino acids.</text>
</comment>
<organism evidence="9 10">
    <name type="scientific">Oceanospirillum linum</name>
    <dbReference type="NCBI Taxonomy" id="966"/>
    <lineage>
        <taxon>Bacteria</taxon>
        <taxon>Pseudomonadati</taxon>
        <taxon>Pseudomonadota</taxon>
        <taxon>Gammaproteobacteria</taxon>
        <taxon>Oceanospirillales</taxon>
        <taxon>Oceanospirillaceae</taxon>
        <taxon>Oceanospirillum</taxon>
    </lineage>
</organism>
<dbReference type="SUPFAM" id="SSF54373">
    <property type="entry name" value="FAD-linked reductases, C-terminal domain"/>
    <property type="match status" value="1"/>
</dbReference>
<proteinExistence type="inferred from homology"/>
<dbReference type="Proteomes" id="UP000190064">
    <property type="component" value="Unassembled WGS sequence"/>
</dbReference>
<evidence type="ECO:0000313" key="10">
    <source>
        <dbReference type="Proteomes" id="UP000190064"/>
    </source>
</evidence>
<gene>
    <name evidence="7" type="primary">dadA</name>
    <name evidence="9" type="ORF">BTA35_0201480</name>
</gene>
<comment type="catalytic activity">
    <reaction evidence="6 7">
        <text>a D-alpha-amino acid + A + H2O = a 2-oxocarboxylate + AH2 + NH4(+)</text>
        <dbReference type="Rhea" id="RHEA:18125"/>
        <dbReference type="ChEBI" id="CHEBI:13193"/>
        <dbReference type="ChEBI" id="CHEBI:15377"/>
        <dbReference type="ChEBI" id="CHEBI:17499"/>
        <dbReference type="ChEBI" id="CHEBI:28938"/>
        <dbReference type="ChEBI" id="CHEBI:35179"/>
        <dbReference type="ChEBI" id="CHEBI:59871"/>
    </reaction>
</comment>
<evidence type="ECO:0000256" key="2">
    <source>
        <dbReference type="ARBA" id="ARBA00009410"/>
    </source>
</evidence>
<evidence type="ECO:0000256" key="6">
    <source>
        <dbReference type="ARBA" id="ARBA00047884"/>
    </source>
</evidence>
<keyword evidence="5 7" id="KW-0560">Oxidoreductase</keyword>
<evidence type="ECO:0000256" key="1">
    <source>
        <dbReference type="ARBA" id="ARBA00001974"/>
    </source>
</evidence>
<dbReference type="PANTHER" id="PTHR13847:SF280">
    <property type="entry name" value="D-AMINO ACID DEHYDROGENASE"/>
    <property type="match status" value="1"/>
</dbReference>
<dbReference type="EC" id="1.4.99.-" evidence="7"/>
<keyword evidence="10" id="KW-1185">Reference proteome</keyword>
<dbReference type="NCBIfam" id="NF001933">
    <property type="entry name" value="PRK00711.1"/>
    <property type="match status" value="1"/>
</dbReference>
<dbReference type="PANTHER" id="PTHR13847">
    <property type="entry name" value="SARCOSINE DEHYDROGENASE-RELATED"/>
    <property type="match status" value="1"/>
</dbReference>
<dbReference type="Gene3D" id="3.50.50.60">
    <property type="entry name" value="FAD/NAD(P)-binding domain"/>
    <property type="match status" value="2"/>
</dbReference>
<comment type="similarity">
    <text evidence="2 7">Belongs to the DadA oxidoreductase family.</text>
</comment>
<name>A0A1T1HEF4_OCELI</name>
<evidence type="ECO:0000256" key="7">
    <source>
        <dbReference type="HAMAP-Rule" id="MF_01202"/>
    </source>
</evidence>
<dbReference type="GO" id="GO:0005737">
    <property type="term" value="C:cytoplasm"/>
    <property type="evidence" value="ECO:0007669"/>
    <property type="project" value="TreeGrafter"/>
</dbReference>
<dbReference type="GO" id="GO:0005886">
    <property type="term" value="C:plasma membrane"/>
    <property type="evidence" value="ECO:0007669"/>
    <property type="project" value="TreeGrafter"/>
</dbReference>
<dbReference type="InterPro" id="IPR023080">
    <property type="entry name" value="DadA"/>
</dbReference>
<dbReference type="InterPro" id="IPR006076">
    <property type="entry name" value="FAD-dep_OxRdtase"/>
</dbReference>
<comment type="caution">
    <text evidence="9">The sequence shown here is derived from an EMBL/GenBank/DDBJ whole genome shotgun (WGS) entry which is preliminary data.</text>
</comment>
<comment type="cofactor">
    <cofactor evidence="1 7">
        <name>FAD</name>
        <dbReference type="ChEBI" id="CHEBI:57692"/>
    </cofactor>
</comment>
<reference evidence="9" key="1">
    <citation type="submission" date="2017-02" db="EMBL/GenBank/DDBJ databases">
        <title>Draft Genome Sequence of the Salt Water Bacterium Oceanospirillum linum ATCC 11336.</title>
        <authorList>
            <person name="Trachtenberg A.M."/>
            <person name="Carney J.G."/>
            <person name="Linnane J.D."/>
            <person name="Rheaume B.A."/>
            <person name="Pitts N.L."/>
            <person name="Mykles D.L."/>
            <person name="Maclea K.S."/>
        </authorList>
    </citation>
    <scope>NUCLEOTIDE SEQUENCE [LARGE SCALE GENOMIC DNA]</scope>
    <source>
        <strain evidence="9">ATCC 11336</strain>
    </source>
</reference>
<dbReference type="Gene3D" id="3.30.9.10">
    <property type="entry name" value="D-Amino Acid Oxidase, subunit A, domain 2"/>
    <property type="match status" value="1"/>
</dbReference>
<dbReference type="Pfam" id="PF01266">
    <property type="entry name" value="DAO"/>
    <property type="match status" value="1"/>
</dbReference>
<dbReference type="GO" id="GO:0008718">
    <property type="term" value="F:D-amino-acid dehydrogenase activity"/>
    <property type="evidence" value="ECO:0007669"/>
    <property type="project" value="UniProtKB-UniRule"/>
</dbReference>
<feature type="binding site" evidence="7">
    <location>
        <begin position="3"/>
        <end position="17"/>
    </location>
    <ligand>
        <name>FAD</name>
        <dbReference type="ChEBI" id="CHEBI:57692"/>
    </ligand>
</feature>
<dbReference type="InterPro" id="IPR036188">
    <property type="entry name" value="FAD/NAD-bd_sf"/>
</dbReference>
<evidence type="ECO:0000256" key="3">
    <source>
        <dbReference type="ARBA" id="ARBA00022630"/>
    </source>
</evidence>
<dbReference type="AlphaFoldDB" id="A0A1T1HEF4"/>
<evidence type="ECO:0000256" key="5">
    <source>
        <dbReference type="ARBA" id="ARBA00023002"/>
    </source>
</evidence>
<evidence type="ECO:0000259" key="8">
    <source>
        <dbReference type="Pfam" id="PF01266"/>
    </source>
</evidence>
<dbReference type="GO" id="GO:0055130">
    <property type="term" value="P:D-alanine catabolic process"/>
    <property type="evidence" value="ECO:0007669"/>
    <property type="project" value="TreeGrafter"/>
</dbReference>
<sequence length="417" mass="45845">MNILILGSGVVGVTTAYYLAKQGHEVTVVDRQDSPAMETSHANAGQVSFGYSTPWAAPGIPFKAMKWLTQTHAPLKMSATLDPFQYAWMTQMLANCTESRYAVNKARMVRVSEYARLSIDALREETGIRYEDRQQGLTQLFRTEKQVEAVQKDIAVLRDFGVDFQELDMDGVLQYEPALGRVKDKFVGGLRMVGDQTGDCYAFTNKLADLCKEMGVKFMFDTEIHGLQDKAGEVTGVKTSAGTLTADHYVVAMGSFSRQLMKQVGIDLPVYPIKGYSLTMPITDYDAAPASTVMDETYKVAITRFDDRIRVAGTAELSGYNLEMPQKRLDTISMVVSDVFPDGGDISQAEYWTGLRPMTPDGTPIIGKTKFSNLSLNTGHGTLGWTMSCGSSRLLADLISGNETGIDPADLDVARYN</sequence>
<dbReference type="STRING" id="966.BTA35_0201480"/>
<dbReference type="EMBL" id="MTSD02000001">
    <property type="protein sequence ID" value="OOV88229.1"/>
    <property type="molecule type" value="Genomic_DNA"/>
</dbReference>
<keyword evidence="4 7" id="KW-0274">FAD</keyword>
<dbReference type="SUPFAM" id="SSF51905">
    <property type="entry name" value="FAD/NAD(P)-binding domain"/>
    <property type="match status" value="1"/>
</dbReference>
<evidence type="ECO:0000313" key="9">
    <source>
        <dbReference type="EMBL" id="OOV88229.1"/>
    </source>
</evidence>
<keyword evidence="3 7" id="KW-0285">Flavoprotein</keyword>
<dbReference type="RefSeq" id="WP_077242651.1">
    <property type="nucleotide sequence ID" value="NZ_FXTS01000001.1"/>
</dbReference>
<accession>A0A1T1HEF4</accession>
<evidence type="ECO:0000256" key="4">
    <source>
        <dbReference type="ARBA" id="ARBA00022827"/>
    </source>
</evidence>
<protein>
    <recommendedName>
        <fullName evidence="7">D-amino acid dehydrogenase</fullName>
        <ecNumber evidence="7">1.4.99.-</ecNumber>
    </recommendedName>
</protein>
<dbReference type="HAMAP" id="MF_01202">
    <property type="entry name" value="DadA"/>
    <property type="match status" value="1"/>
</dbReference>
<dbReference type="FunFam" id="3.50.50.60:FF:000020">
    <property type="entry name" value="D-amino acid dehydrogenase"/>
    <property type="match status" value="1"/>
</dbReference>
<feature type="domain" description="FAD dependent oxidoreductase" evidence="8">
    <location>
        <begin position="3"/>
        <end position="398"/>
    </location>
</feature>